<protein>
    <recommendedName>
        <fullName evidence="3">DUF3822 family protein</fullName>
    </recommendedName>
</protein>
<dbReference type="Gene3D" id="3.30.420.250">
    <property type="match status" value="1"/>
</dbReference>
<dbReference type="EMBL" id="BKCF01000003">
    <property type="protein sequence ID" value="GEQ86272.1"/>
    <property type="molecule type" value="Genomic_DNA"/>
</dbReference>
<dbReference type="InterPro" id="IPR024213">
    <property type="entry name" value="DUF3822"/>
</dbReference>
<dbReference type="AlphaFoldDB" id="A0A5J4FYG4"/>
<dbReference type="RefSeq" id="WP_172966866.1">
    <property type="nucleotide sequence ID" value="NZ_BKCF01000003.1"/>
</dbReference>
<organism evidence="1 2">
    <name type="scientific">Patiriisocius marinistellae</name>
    <dbReference type="NCBI Taxonomy" id="2494560"/>
    <lineage>
        <taxon>Bacteria</taxon>
        <taxon>Pseudomonadati</taxon>
        <taxon>Bacteroidota</taxon>
        <taxon>Flavobacteriia</taxon>
        <taxon>Flavobacteriales</taxon>
        <taxon>Flavobacteriaceae</taxon>
        <taxon>Patiriisocius</taxon>
    </lineage>
</organism>
<gene>
    <name evidence="1" type="ORF">ULMS_17800</name>
</gene>
<proteinExistence type="predicted"/>
<name>A0A5J4FYG4_9FLAO</name>
<evidence type="ECO:0000313" key="2">
    <source>
        <dbReference type="Proteomes" id="UP000326994"/>
    </source>
</evidence>
<comment type="caution">
    <text evidence="1">The sequence shown here is derived from an EMBL/GenBank/DDBJ whole genome shotgun (WGS) entry which is preliminary data.</text>
</comment>
<evidence type="ECO:0008006" key="3">
    <source>
        <dbReference type="Google" id="ProtNLM"/>
    </source>
</evidence>
<dbReference type="CDD" id="cd24013">
    <property type="entry name" value="ASKHA_ATPase_BT3980-like"/>
    <property type="match status" value="1"/>
</dbReference>
<accession>A0A5J4FYG4</accession>
<keyword evidence="2" id="KW-1185">Reference proteome</keyword>
<sequence>MTQLKTNDILKHNNRLSVQISLTGHSFLVTSIVTNAVVFFSEILHKSPISPEEALHKIKDLIDNNLNVTENITEVNLIFNNNISTVVPTPLFDETKAVEYLKFNSKILITDFIANDSLQAHDIVVVYVPYVNISNYFFETYGSFEYHHTTTLLLKHVLGSETFSADLNVHIDVYQNIFTMIITKNGKLILCNTFDYRTPEDFIYYILFCFEQNAINPEETPLFLSGYISEEDATYKLLYNYVRTINFTDLKTKTIFIDGQPAHRHLLLKSFN</sequence>
<dbReference type="Proteomes" id="UP000326994">
    <property type="component" value="Unassembled WGS sequence"/>
</dbReference>
<dbReference type="Pfam" id="PF12864">
    <property type="entry name" value="DUF3822"/>
    <property type="match status" value="1"/>
</dbReference>
<reference evidence="1 2" key="1">
    <citation type="submission" date="2019-08" db="EMBL/GenBank/DDBJ databases">
        <title>Ulvibacter marinistellae sp. nov., isolated from a starfish, Patiria pectinifera.</title>
        <authorList>
            <person name="Kawano K."/>
            <person name="Ushijima N."/>
            <person name="Kihara M."/>
            <person name="Itoh H."/>
        </authorList>
    </citation>
    <scope>NUCLEOTIDE SEQUENCE [LARGE SCALE GENOMIC DNA]</scope>
    <source>
        <strain evidence="1 2">KK4</strain>
    </source>
</reference>
<dbReference type="Gene3D" id="3.30.420.260">
    <property type="match status" value="1"/>
</dbReference>
<evidence type="ECO:0000313" key="1">
    <source>
        <dbReference type="EMBL" id="GEQ86272.1"/>
    </source>
</evidence>